<dbReference type="Proteomes" id="UP001225761">
    <property type="component" value="Unassembled WGS sequence"/>
</dbReference>
<dbReference type="RefSeq" id="WP_283380960.1">
    <property type="nucleotide sequence ID" value="NZ_JASHIE010000003.1"/>
</dbReference>
<evidence type="ECO:0000313" key="7">
    <source>
        <dbReference type="EMBL" id="MDI9873962.1"/>
    </source>
</evidence>
<dbReference type="EMBL" id="JASHIE010000003">
    <property type="protein sequence ID" value="MDI9873962.1"/>
    <property type="molecule type" value="Genomic_DNA"/>
</dbReference>
<keyword evidence="3 6" id="KW-0812">Transmembrane</keyword>
<sequence length="320" mass="36397">MKEALGKYFGQKLIFVVRILLFCTVMYALFSTIQHQQQGFEGLMTTFLSSWRGTPFYFWIILLTLMGLNWTLESLKWQTLLQHIEPISTVKAFKSVLTGLALGMLLPSGTGDVAGRIINLKKKTEGIGVGIVSGVIQTIVTISFGYFGLIYIVQKFGLKNSLESYLILGIPAFCIIALIVIWYLRNQKKLIKYQRIQQVLEAIYTLRKKQWRSLFAIGIMRHLVFILQFCLLFNWAGVKLPFVDTLAIVNSVFLAKTIIPALNFVSDLGVRELSAIYFMRHYAVDINQVITATFSLWLLNIGIPVLIGSIWILFTRKNAH</sequence>
<comment type="caution">
    <text evidence="7">The sequence shown here is derived from an EMBL/GenBank/DDBJ whole genome shotgun (WGS) entry which is preliminary data.</text>
</comment>
<evidence type="ECO:0000313" key="8">
    <source>
        <dbReference type="Proteomes" id="UP001225761"/>
    </source>
</evidence>
<evidence type="ECO:0000256" key="4">
    <source>
        <dbReference type="ARBA" id="ARBA00022989"/>
    </source>
</evidence>
<evidence type="ECO:0000256" key="2">
    <source>
        <dbReference type="ARBA" id="ARBA00022475"/>
    </source>
</evidence>
<evidence type="ECO:0000256" key="6">
    <source>
        <dbReference type="SAM" id="Phobius"/>
    </source>
</evidence>
<dbReference type="Pfam" id="PF03706">
    <property type="entry name" value="LPG_synthase_TM"/>
    <property type="match status" value="1"/>
</dbReference>
<keyword evidence="8" id="KW-1185">Reference proteome</keyword>
<feature type="transmembrane region" description="Helical" evidence="6">
    <location>
        <begin position="127"/>
        <end position="153"/>
    </location>
</feature>
<accession>A0ABT6YYK6</accession>
<feature type="transmembrane region" description="Helical" evidence="6">
    <location>
        <begin position="165"/>
        <end position="184"/>
    </location>
</feature>
<keyword evidence="2" id="KW-1003">Cell membrane</keyword>
<gene>
    <name evidence="7" type="ORF">QM481_05455</name>
</gene>
<keyword evidence="4 6" id="KW-1133">Transmembrane helix</keyword>
<dbReference type="InterPro" id="IPR022791">
    <property type="entry name" value="L-PG_synthase/AglD"/>
</dbReference>
<comment type="subcellular location">
    <subcellularLocation>
        <location evidence="1">Cell membrane</location>
        <topology evidence="1">Multi-pass membrane protein</topology>
    </subcellularLocation>
</comment>
<evidence type="ECO:0000256" key="5">
    <source>
        <dbReference type="ARBA" id="ARBA00023136"/>
    </source>
</evidence>
<evidence type="ECO:0000256" key="3">
    <source>
        <dbReference type="ARBA" id="ARBA00022692"/>
    </source>
</evidence>
<feature type="transmembrane region" description="Helical" evidence="6">
    <location>
        <begin position="294"/>
        <end position="314"/>
    </location>
</feature>
<reference evidence="7 8" key="1">
    <citation type="submission" date="2023-05" db="EMBL/GenBank/DDBJ databases">
        <title>Novel species of genus Flectobacillus isolated from stream in China.</title>
        <authorList>
            <person name="Lu H."/>
        </authorList>
    </citation>
    <scope>NUCLEOTIDE SEQUENCE [LARGE SCALE GENOMIC DNA]</scope>
    <source>
        <strain evidence="7 8">LFS242W</strain>
    </source>
</reference>
<keyword evidence="5 6" id="KW-0472">Membrane</keyword>
<proteinExistence type="predicted"/>
<protein>
    <submittedName>
        <fullName evidence="7">Lysylphosphatidylglycerol synthase transmembrane domain-containing protein</fullName>
    </submittedName>
</protein>
<feature type="transmembrane region" description="Helical" evidence="6">
    <location>
        <begin position="12"/>
        <end position="33"/>
    </location>
</feature>
<evidence type="ECO:0000256" key="1">
    <source>
        <dbReference type="ARBA" id="ARBA00004651"/>
    </source>
</evidence>
<organism evidence="7 8">
    <name type="scientific">Flectobacillus rivi</name>
    <dbReference type="NCBI Taxonomy" id="2984209"/>
    <lineage>
        <taxon>Bacteria</taxon>
        <taxon>Pseudomonadati</taxon>
        <taxon>Bacteroidota</taxon>
        <taxon>Cytophagia</taxon>
        <taxon>Cytophagales</taxon>
        <taxon>Flectobacillaceae</taxon>
        <taxon>Flectobacillus</taxon>
    </lineage>
</organism>
<feature type="transmembrane region" description="Helical" evidence="6">
    <location>
        <begin position="214"/>
        <end position="236"/>
    </location>
</feature>
<name>A0ABT6YYK6_9BACT</name>
<feature type="transmembrane region" description="Helical" evidence="6">
    <location>
        <begin position="54"/>
        <end position="72"/>
    </location>
</feature>